<evidence type="ECO:0000313" key="11">
    <source>
        <dbReference type="Proteomes" id="UP000028481"/>
    </source>
</evidence>
<dbReference type="SMART" id="SM00729">
    <property type="entry name" value="Elp3"/>
    <property type="match status" value="1"/>
</dbReference>
<keyword evidence="11" id="KW-1185">Reference proteome</keyword>
<dbReference type="KEGG" id="tcm:HL41_07925"/>
<dbReference type="InterPro" id="IPR013848">
    <property type="entry name" value="Methylthiotransferase_N"/>
</dbReference>
<feature type="domain" description="Radical SAM core" evidence="9">
    <location>
        <begin position="148"/>
        <end position="384"/>
    </location>
</feature>
<dbReference type="GO" id="GO:0035598">
    <property type="term" value="F:tRNA (N(6)-L-threonylcarbamoyladenosine(37)-C(2))-methylthiotransferase activity"/>
    <property type="evidence" value="ECO:0007669"/>
    <property type="project" value="TreeGrafter"/>
</dbReference>
<dbReference type="PROSITE" id="PS51918">
    <property type="entry name" value="RADICAL_SAM"/>
    <property type="match status" value="1"/>
</dbReference>
<protein>
    <submittedName>
        <fullName evidence="10">Uncharacterized protein</fullName>
    </submittedName>
</protein>
<dbReference type="InterPro" id="IPR020612">
    <property type="entry name" value="Methylthiotransferase_CS"/>
</dbReference>
<dbReference type="EMBL" id="CP008796">
    <property type="protein sequence ID" value="AIH04597.1"/>
    <property type="molecule type" value="Genomic_DNA"/>
</dbReference>
<evidence type="ECO:0000256" key="4">
    <source>
        <dbReference type="ARBA" id="ARBA00022691"/>
    </source>
</evidence>
<feature type="domain" description="MTTase N-terminal" evidence="8">
    <location>
        <begin position="2"/>
        <end position="117"/>
    </location>
</feature>
<dbReference type="AlphaFoldDB" id="A0A075X0U2"/>
<sequence>MKKFFIKTLGCKVNQVESAYIVEKLTKKGYILTEKEEEADFFILNSCIVTARAEAEGRKLIKRWNKLNPDLIIVAGCYPQAYPDNLKGWGEKAQIKNLLLLGQKEKLKIDIFLEELPFLKGYTFSEPKVFIEGLSKEKEVEALFIERYFSRSRAFIKIQDGCDQFCSYCIVPYSRGTPRSLPLEKVLAEIEKVLLAGYEEIVLTGIHLGQWGKDLMPKQNLPDLLWEIEKLFEKQKKDLILRLSSLEVTEITPEFLEFAKSSAFLAPHFHIPLQSGSDRILALMNRHYTAKDYLTVLEKLYNLYPQATFGADVIVGFPSEDEWDFQKTKEVIEKSPLNWLHVFPFSPRPGTQAEKITPKVPPEIIKSRVNFLKNLGSQKREVFLSQEVGQIRRAVVETIKETEAQALSENYISHKIMLPQGLCLAKGKVLKVRFIAKEGDYLLGEVL</sequence>
<dbReference type="InterPro" id="IPR023404">
    <property type="entry name" value="rSAM_horseshoe"/>
</dbReference>
<evidence type="ECO:0000256" key="2">
    <source>
        <dbReference type="ARBA" id="ARBA00022485"/>
    </source>
</evidence>
<evidence type="ECO:0000259" key="9">
    <source>
        <dbReference type="PROSITE" id="PS51918"/>
    </source>
</evidence>
<dbReference type="InterPro" id="IPR006638">
    <property type="entry name" value="Elp3/MiaA/NifB-like_rSAM"/>
</dbReference>
<dbReference type="Gene3D" id="3.40.50.12160">
    <property type="entry name" value="Methylthiotransferase, N-terminal domain"/>
    <property type="match status" value="1"/>
</dbReference>
<evidence type="ECO:0000256" key="1">
    <source>
        <dbReference type="ARBA" id="ARBA00001966"/>
    </source>
</evidence>
<name>A0A075X0U2_9BACT</name>
<dbReference type="PaxDb" id="289377-HL41_07925"/>
<dbReference type="RefSeq" id="WP_038060540.1">
    <property type="nucleotide sequence ID" value="NZ_CP008796.1"/>
</dbReference>
<evidence type="ECO:0000259" key="8">
    <source>
        <dbReference type="PROSITE" id="PS51449"/>
    </source>
</evidence>
<dbReference type="Pfam" id="PF04055">
    <property type="entry name" value="Radical_SAM"/>
    <property type="match status" value="1"/>
</dbReference>
<dbReference type="SFLD" id="SFLDG01082">
    <property type="entry name" value="B12-binding_domain_containing"/>
    <property type="match status" value="1"/>
</dbReference>
<evidence type="ECO:0000256" key="3">
    <source>
        <dbReference type="ARBA" id="ARBA00022679"/>
    </source>
</evidence>
<keyword evidence="4" id="KW-0949">S-adenosyl-L-methionine</keyword>
<dbReference type="PROSITE" id="PS01278">
    <property type="entry name" value="MTTASE_RADICAL"/>
    <property type="match status" value="1"/>
</dbReference>
<dbReference type="PANTHER" id="PTHR11918">
    <property type="entry name" value="RADICAL SAM PROTEINS"/>
    <property type="match status" value="1"/>
</dbReference>
<dbReference type="GO" id="GO:0051539">
    <property type="term" value="F:4 iron, 4 sulfur cluster binding"/>
    <property type="evidence" value="ECO:0007669"/>
    <property type="project" value="UniProtKB-KW"/>
</dbReference>
<dbReference type="SUPFAM" id="SSF102114">
    <property type="entry name" value="Radical SAM enzymes"/>
    <property type="match status" value="1"/>
</dbReference>
<accession>A0A075X0U2</accession>
<keyword evidence="6" id="KW-0408">Iron</keyword>
<keyword evidence="5" id="KW-0479">Metal-binding</keyword>
<reference evidence="10 11" key="1">
    <citation type="journal article" date="2015" name="Genome Announc.">
        <title>Genome Sequence of a Sulfate-Reducing Thermophilic Bacterium, Thermodesulfobacterium commune DSM 2178T (Phylum Thermodesulfobacteria).</title>
        <authorList>
            <person name="Bhatnagar S."/>
            <person name="Badger J.H."/>
            <person name="Madupu R."/>
            <person name="Khouri H.M."/>
            <person name="O'Connor E.M."/>
            <person name="Robb F.T."/>
            <person name="Ward N.L."/>
            <person name="Eisen J.A."/>
        </authorList>
    </citation>
    <scope>NUCLEOTIDE SEQUENCE [LARGE SCALE GENOMIC DNA]</scope>
    <source>
        <strain evidence="10 11">DSM 2178</strain>
    </source>
</reference>
<dbReference type="NCBIfam" id="TIGR01579">
    <property type="entry name" value="MiaB-like-C"/>
    <property type="match status" value="1"/>
</dbReference>
<dbReference type="Proteomes" id="UP000028481">
    <property type="component" value="Chromosome"/>
</dbReference>
<gene>
    <name evidence="10" type="ORF">HL41_07925</name>
</gene>
<dbReference type="InterPro" id="IPR006467">
    <property type="entry name" value="MiaB-like_bact"/>
</dbReference>
<evidence type="ECO:0000313" key="10">
    <source>
        <dbReference type="EMBL" id="AIH04597.1"/>
    </source>
</evidence>
<dbReference type="eggNOG" id="COG0621">
    <property type="taxonomic scope" value="Bacteria"/>
</dbReference>
<dbReference type="STRING" id="289377.HL41_07925"/>
<dbReference type="Gene3D" id="3.80.30.20">
    <property type="entry name" value="tm_1862 like domain"/>
    <property type="match status" value="1"/>
</dbReference>
<comment type="cofactor">
    <cofactor evidence="1">
        <name>[4Fe-4S] cluster</name>
        <dbReference type="ChEBI" id="CHEBI:49883"/>
    </cofactor>
</comment>
<dbReference type="PANTHER" id="PTHR11918:SF45">
    <property type="entry name" value="THREONYLCARBAMOYLADENOSINE TRNA METHYLTHIOTRANSFERASE"/>
    <property type="match status" value="1"/>
</dbReference>
<keyword evidence="2" id="KW-0004">4Fe-4S</keyword>
<dbReference type="OrthoDB" id="9805215at2"/>
<dbReference type="CDD" id="cd01335">
    <property type="entry name" value="Radical_SAM"/>
    <property type="match status" value="1"/>
</dbReference>
<dbReference type="GO" id="GO:0046872">
    <property type="term" value="F:metal ion binding"/>
    <property type="evidence" value="ECO:0007669"/>
    <property type="project" value="UniProtKB-KW"/>
</dbReference>
<keyword evidence="3" id="KW-0808">Transferase</keyword>
<dbReference type="HOGENOM" id="CLU_018697_1_0_0"/>
<keyword evidence="7" id="KW-0411">Iron-sulfur</keyword>
<dbReference type="InterPro" id="IPR038135">
    <property type="entry name" value="Methylthiotransferase_N_sf"/>
</dbReference>
<dbReference type="NCBIfam" id="TIGR00089">
    <property type="entry name" value="MiaB/RimO family radical SAM methylthiotransferase"/>
    <property type="match status" value="1"/>
</dbReference>
<evidence type="ECO:0000256" key="6">
    <source>
        <dbReference type="ARBA" id="ARBA00023004"/>
    </source>
</evidence>
<dbReference type="PROSITE" id="PS51449">
    <property type="entry name" value="MTTASE_N"/>
    <property type="match status" value="1"/>
</dbReference>
<organism evidence="10 11">
    <name type="scientific">Thermodesulfobacterium commune DSM 2178</name>
    <dbReference type="NCBI Taxonomy" id="289377"/>
    <lineage>
        <taxon>Bacteria</taxon>
        <taxon>Pseudomonadati</taxon>
        <taxon>Thermodesulfobacteriota</taxon>
        <taxon>Thermodesulfobacteria</taxon>
        <taxon>Thermodesulfobacteriales</taxon>
        <taxon>Thermodesulfobacteriaceae</taxon>
        <taxon>Thermodesulfobacterium</taxon>
    </lineage>
</organism>
<dbReference type="InterPro" id="IPR058240">
    <property type="entry name" value="rSAM_sf"/>
</dbReference>
<dbReference type="InterPro" id="IPR007197">
    <property type="entry name" value="rSAM"/>
</dbReference>
<evidence type="ECO:0000256" key="5">
    <source>
        <dbReference type="ARBA" id="ARBA00022723"/>
    </source>
</evidence>
<evidence type="ECO:0000256" key="7">
    <source>
        <dbReference type="ARBA" id="ARBA00023014"/>
    </source>
</evidence>
<dbReference type="SFLD" id="SFLDS00029">
    <property type="entry name" value="Radical_SAM"/>
    <property type="match status" value="1"/>
</dbReference>
<proteinExistence type="predicted"/>
<dbReference type="InterPro" id="IPR005839">
    <property type="entry name" value="Methylthiotransferase"/>
</dbReference>
<dbReference type="Pfam" id="PF00919">
    <property type="entry name" value="UPF0004"/>
    <property type="match status" value="1"/>
</dbReference>